<evidence type="ECO:0000256" key="1">
    <source>
        <dbReference type="SAM" id="MobiDB-lite"/>
    </source>
</evidence>
<dbReference type="Proteomes" id="UP000467840">
    <property type="component" value="Chromosome 5"/>
</dbReference>
<dbReference type="AlphaFoldDB" id="A0A6A6NK56"/>
<proteinExistence type="predicted"/>
<reference evidence="2 3" key="1">
    <citation type="journal article" date="2020" name="Mol. Plant">
        <title>The Chromosome-Based Rubber Tree Genome Provides New Insights into Spurge Genome Evolution and Rubber Biosynthesis.</title>
        <authorList>
            <person name="Liu J."/>
            <person name="Shi C."/>
            <person name="Shi C.C."/>
            <person name="Li W."/>
            <person name="Zhang Q.J."/>
            <person name="Zhang Y."/>
            <person name="Li K."/>
            <person name="Lu H.F."/>
            <person name="Shi C."/>
            <person name="Zhu S.T."/>
            <person name="Xiao Z.Y."/>
            <person name="Nan H."/>
            <person name="Yue Y."/>
            <person name="Zhu X.G."/>
            <person name="Wu Y."/>
            <person name="Hong X.N."/>
            <person name="Fan G.Y."/>
            <person name="Tong Y."/>
            <person name="Zhang D."/>
            <person name="Mao C.L."/>
            <person name="Liu Y.L."/>
            <person name="Hao S.J."/>
            <person name="Liu W.Q."/>
            <person name="Lv M.Q."/>
            <person name="Zhang H.B."/>
            <person name="Liu Y."/>
            <person name="Hu-Tang G.R."/>
            <person name="Wang J.P."/>
            <person name="Wang J.H."/>
            <person name="Sun Y.H."/>
            <person name="Ni S.B."/>
            <person name="Chen W.B."/>
            <person name="Zhang X.C."/>
            <person name="Jiao Y.N."/>
            <person name="Eichler E.E."/>
            <person name="Li G.H."/>
            <person name="Liu X."/>
            <person name="Gao L.Z."/>
        </authorList>
    </citation>
    <scope>NUCLEOTIDE SEQUENCE [LARGE SCALE GENOMIC DNA]</scope>
    <source>
        <strain evidence="3">cv. GT1</strain>
        <tissue evidence="2">Leaf</tissue>
    </source>
</reference>
<feature type="region of interest" description="Disordered" evidence="1">
    <location>
        <begin position="13"/>
        <end position="42"/>
    </location>
</feature>
<comment type="caution">
    <text evidence="2">The sequence shown here is derived from an EMBL/GenBank/DDBJ whole genome shotgun (WGS) entry which is preliminary data.</text>
</comment>
<name>A0A6A6NK56_HEVBR</name>
<evidence type="ECO:0000313" key="2">
    <source>
        <dbReference type="EMBL" id="KAF2325607.1"/>
    </source>
</evidence>
<protein>
    <submittedName>
        <fullName evidence="2">Uncharacterized protein</fullName>
    </submittedName>
</protein>
<organism evidence="2 3">
    <name type="scientific">Hevea brasiliensis</name>
    <name type="common">Para rubber tree</name>
    <name type="synonym">Siphonia brasiliensis</name>
    <dbReference type="NCBI Taxonomy" id="3981"/>
    <lineage>
        <taxon>Eukaryota</taxon>
        <taxon>Viridiplantae</taxon>
        <taxon>Streptophyta</taxon>
        <taxon>Embryophyta</taxon>
        <taxon>Tracheophyta</taxon>
        <taxon>Spermatophyta</taxon>
        <taxon>Magnoliopsida</taxon>
        <taxon>eudicotyledons</taxon>
        <taxon>Gunneridae</taxon>
        <taxon>Pentapetalae</taxon>
        <taxon>rosids</taxon>
        <taxon>fabids</taxon>
        <taxon>Malpighiales</taxon>
        <taxon>Euphorbiaceae</taxon>
        <taxon>Crotonoideae</taxon>
        <taxon>Micrandreae</taxon>
        <taxon>Hevea</taxon>
    </lineage>
</organism>
<dbReference type="InterPro" id="IPR004252">
    <property type="entry name" value="Probable_transposase_24"/>
</dbReference>
<gene>
    <name evidence="2" type="ORF">GH714_031040</name>
</gene>
<keyword evidence="3" id="KW-1185">Reference proteome</keyword>
<sequence length="178" mass="20030">MDIVLYRMPHRISSSRGRGWGRQETMSQSLRDEQDEDQSIGHKPLQLPMDTQVSPTPLQLGGQVVASSSSSVQTRGSSMWDETEEQNVHLTCDKLGGARFHDILNKVRNEMLVKCKKSDIAYLHNLGPNWMKAEAKKLGRPPNKIEVFRATHTKKGTDGVFIDRKSRWVDASGVKVAM</sequence>
<dbReference type="Pfam" id="PF03004">
    <property type="entry name" value="Transposase_24"/>
    <property type="match status" value="1"/>
</dbReference>
<evidence type="ECO:0000313" key="3">
    <source>
        <dbReference type="Proteomes" id="UP000467840"/>
    </source>
</evidence>
<dbReference type="EMBL" id="JAAGAX010000001">
    <property type="protein sequence ID" value="KAF2325607.1"/>
    <property type="molecule type" value="Genomic_DNA"/>
</dbReference>
<accession>A0A6A6NK56</accession>